<name>A0A348AYV2_9EUKA</name>
<dbReference type="GO" id="GO:0017004">
    <property type="term" value="P:cytochrome complex assembly"/>
    <property type="evidence" value="ECO:0007669"/>
    <property type="project" value="UniProtKB-KW"/>
</dbReference>
<feature type="transmembrane region" description="Helical" evidence="7">
    <location>
        <begin position="94"/>
        <end position="114"/>
    </location>
</feature>
<dbReference type="GO" id="GO:0020037">
    <property type="term" value="F:heme binding"/>
    <property type="evidence" value="ECO:0007669"/>
    <property type="project" value="InterPro"/>
</dbReference>
<organism evidence="9">
    <name type="scientific">Ophirina amphinema</name>
    <dbReference type="NCBI Taxonomy" id="2108040"/>
    <lineage>
        <taxon>Eukaryota</taxon>
        <taxon>Discoba</taxon>
        <taxon>Jakobida</taxon>
        <taxon>Ophirinina</taxon>
        <taxon>Ophirinidae</taxon>
        <taxon>Ophirina</taxon>
    </lineage>
</organism>
<evidence type="ECO:0000256" key="1">
    <source>
        <dbReference type="ARBA" id="ARBA00004141"/>
    </source>
</evidence>
<keyword evidence="3 7" id="KW-0812">Transmembrane</keyword>
<proteinExistence type="inferred from homology"/>
<feature type="transmembrane region" description="Helical" evidence="7">
    <location>
        <begin position="199"/>
        <end position="222"/>
    </location>
</feature>
<dbReference type="PANTHER" id="PTHR30071:SF1">
    <property type="entry name" value="CYTOCHROME B_B6 PROTEIN-RELATED"/>
    <property type="match status" value="1"/>
</dbReference>
<evidence type="ECO:0000256" key="6">
    <source>
        <dbReference type="ARBA" id="ARBA00023136"/>
    </source>
</evidence>
<evidence type="ECO:0000313" key="9">
    <source>
        <dbReference type="EMBL" id="BBD14170.1"/>
    </source>
</evidence>
<dbReference type="AlphaFoldDB" id="A0A348AYV2"/>
<protein>
    <submittedName>
        <fullName evidence="9">ABC transporter subunit C</fullName>
    </submittedName>
</protein>
<comment type="subcellular location">
    <subcellularLocation>
        <location evidence="1">Membrane</location>
        <topology evidence="1">Multi-pass membrane protein</topology>
    </subcellularLocation>
</comment>
<evidence type="ECO:0000256" key="4">
    <source>
        <dbReference type="ARBA" id="ARBA00022748"/>
    </source>
</evidence>
<dbReference type="PANTHER" id="PTHR30071">
    <property type="entry name" value="HEME EXPORTER PROTEIN C"/>
    <property type="match status" value="1"/>
</dbReference>
<accession>A0A348AYV2</accession>
<reference evidence="9" key="1">
    <citation type="journal article" date="2018" name="Sci. Rep.">
        <title>Ophirina amphinema n. gen., n. sp., a New Deeply Branching Discobid with Phylogenetic Affinity to Jakobids.</title>
        <authorList>
            <person name="Yabuki A."/>
            <person name="Gyaltshen Y."/>
            <person name="Heiss A.A."/>
            <person name="Fujikura K."/>
            <person name="Kim E."/>
        </authorList>
    </citation>
    <scope>NUCLEOTIDE SEQUENCE</scope>
    <source>
        <strain evidence="9">JB</strain>
    </source>
</reference>
<dbReference type="EMBL" id="LC369600">
    <property type="protein sequence ID" value="BBD14170.1"/>
    <property type="molecule type" value="Genomic_DNA"/>
</dbReference>
<dbReference type="PRINTS" id="PR01386">
    <property type="entry name" value="CCMCBIOGNSIS"/>
</dbReference>
<evidence type="ECO:0000256" key="7">
    <source>
        <dbReference type="SAM" id="Phobius"/>
    </source>
</evidence>
<feature type="domain" description="Cytochrome c assembly protein" evidence="8">
    <location>
        <begin position="18"/>
        <end position="183"/>
    </location>
</feature>
<comment type="similarity">
    <text evidence="2">Belongs to the CcmC/CycZ/HelC family.</text>
</comment>
<keyword evidence="9" id="KW-0496">Mitochondrion</keyword>
<keyword evidence="5 7" id="KW-1133">Transmembrane helix</keyword>
<sequence>MDVLSFWRPKNFLRLTYLGILVSLFGVTAVWVCILFTFSEMSFIDYQQGEIGNIIFVHVPSAWVSIYLYGVIFITSSSFLVWKHPFFNLLSRSCSIVGSLFTLLTLCTGSLWGYPTWGTFWVWDARLTSVFILFILYICHSYLCAKESSQSDSRAIGSSLLIIIGSINIPIIKYSVDWWNTLHQPASISQSFQSIDYTILFFIMFYMLFFTLLSLLIVLTYLRSYIINYRANSII</sequence>
<keyword evidence="4" id="KW-0201">Cytochrome c-type biogenesis</keyword>
<gene>
    <name evidence="9" type="primary">ccmC</name>
</gene>
<dbReference type="GO" id="GO:0005886">
    <property type="term" value="C:plasma membrane"/>
    <property type="evidence" value="ECO:0007669"/>
    <property type="project" value="TreeGrafter"/>
</dbReference>
<feature type="transmembrane region" description="Helical" evidence="7">
    <location>
        <begin position="120"/>
        <end position="143"/>
    </location>
</feature>
<dbReference type="GO" id="GO:0015232">
    <property type="term" value="F:heme transmembrane transporter activity"/>
    <property type="evidence" value="ECO:0007669"/>
    <property type="project" value="InterPro"/>
</dbReference>
<evidence type="ECO:0000256" key="5">
    <source>
        <dbReference type="ARBA" id="ARBA00022989"/>
    </source>
</evidence>
<evidence type="ECO:0000259" key="8">
    <source>
        <dbReference type="Pfam" id="PF01578"/>
    </source>
</evidence>
<evidence type="ECO:0000256" key="3">
    <source>
        <dbReference type="ARBA" id="ARBA00022692"/>
    </source>
</evidence>
<feature type="transmembrane region" description="Helical" evidence="7">
    <location>
        <begin position="62"/>
        <end position="82"/>
    </location>
</feature>
<dbReference type="InterPro" id="IPR045062">
    <property type="entry name" value="Cyt_c_biogenesis_CcsA/CcmC"/>
</dbReference>
<dbReference type="InterPro" id="IPR003557">
    <property type="entry name" value="Cyt_c_biogenesis_CcmC"/>
</dbReference>
<evidence type="ECO:0000256" key="2">
    <source>
        <dbReference type="ARBA" id="ARBA00005840"/>
    </source>
</evidence>
<dbReference type="InterPro" id="IPR002541">
    <property type="entry name" value="Cyt_c_assembly"/>
</dbReference>
<dbReference type="Pfam" id="PF01578">
    <property type="entry name" value="Cytochrom_C_asm"/>
    <property type="match status" value="1"/>
</dbReference>
<geneLocation type="mitochondrion" evidence="9"/>
<feature type="transmembrane region" description="Helical" evidence="7">
    <location>
        <begin position="12"/>
        <end position="38"/>
    </location>
</feature>
<feature type="transmembrane region" description="Helical" evidence="7">
    <location>
        <begin position="155"/>
        <end position="172"/>
    </location>
</feature>
<dbReference type="NCBIfam" id="TIGR01191">
    <property type="entry name" value="ccmC"/>
    <property type="match status" value="1"/>
</dbReference>
<keyword evidence="6 7" id="KW-0472">Membrane</keyword>